<dbReference type="InterPro" id="IPR005101">
    <property type="entry name" value="Cryptochr/Photolyase_FAD-bd"/>
</dbReference>
<sequence length="463" mass="52038">MTAPVIYWYRRDLRLDDLPGLQAAAAQGKVIPCFVLDDDSPGAWAPGTASRWWLHHSLASLEAAFSALGSQFVVLRGDTAETLASLARTTGASAVFCSERYEPWGRQTDQLTRELLQQQGVEMHTYPGASLVHPEALRRPDGGIYKVYTPFWRRLRQCKIATPLPAPAASSFHDGGLRSLASNKWNLILGDQDYNAAMTQPWEPGEAGAQRRLQMFLERHVQHYDAQRNLPAEDACSRLSPHFHFGEVSPQQVWHAAACLGPEADGFLSEVAWREFNYHQLYAHPTMPEVALREPFRAFPWSPREDLFDAWRAGQTGYPLVDAGMRELAATGFMHNRVRMVAASFLCKHLLIPWQWGARWFWDQLVDADLANNSGGWQWVAGCGLDAAPYFRVFNPILQSEKFDGAGAYLRKWVPELRELDSKQVHKPWTAPLLAPDYPPPIVDHSDARAAALAAWDTIRQSA</sequence>
<evidence type="ECO:0000256" key="9">
    <source>
        <dbReference type="ARBA" id="ARBA00033999"/>
    </source>
</evidence>
<dbReference type="GO" id="GO:0003904">
    <property type="term" value="F:deoxyribodipyrimidine photo-lyase activity"/>
    <property type="evidence" value="ECO:0007669"/>
    <property type="project" value="UniProtKB-EC"/>
</dbReference>
<evidence type="ECO:0000256" key="12">
    <source>
        <dbReference type="PIRSR" id="PIRSR602081-1"/>
    </source>
</evidence>
<evidence type="ECO:0000256" key="4">
    <source>
        <dbReference type="ARBA" id="ARBA00014046"/>
    </source>
</evidence>
<comment type="caution">
    <text evidence="16">The sequence shown here is derived from an EMBL/GenBank/DDBJ whole genome shotgun (WGS) entry which is preliminary data.</text>
</comment>
<name>A0AAP8MEY5_9GAMM</name>
<feature type="site" description="Electron transfer via tryptophanyl radical" evidence="13">
    <location>
        <position position="354"/>
    </location>
</feature>
<evidence type="ECO:0000256" key="6">
    <source>
        <dbReference type="ARBA" id="ARBA00022827"/>
    </source>
</evidence>
<dbReference type="GO" id="GO:0003677">
    <property type="term" value="F:DNA binding"/>
    <property type="evidence" value="ECO:0007669"/>
    <property type="project" value="TreeGrafter"/>
</dbReference>
<evidence type="ECO:0000256" key="3">
    <source>
        <dbReference type="ARBA" id="ARBA00013149"/>
    </source>
</evidence>
<dbReference type="InterPro" id="IPR036155">
    <property type="entry name" value="Crypto/Photolyase_N_sf"/>
</dbReference>
<feature type="site" description="Electron transfer via tryptophanyl radical" evidence="13">
    <location>
        <position position="377"/>
    </location>
</feature>
<dbReference type="Pfam" id="PF03441">
    <property type="entry name" value="FAD_binding_7"/>
    <property type="match status" value="1"/>
</dbReference>
<evidence type="ECO:0000256" key="14">
    <source>
        <dbReference type="RuleBase" id="RU004182"/>
    </source>
</evidence>
<keyword evidence="6 12" id="KW-0274">FAD</keyword>
<evidence type="ECO:0000313" key="17">
    <source>
        <dbReference type="Proteomes" id="UP000235162"/>
    </source>
</evidence>
<dbReference type="Proteomes" id="UP000235162">
    <property type="component" value="Unassembled WGS sequence"/>
</dbReference>
<reference evidence="16 17" key="1">
    <citation type="submission" date="2018-01" db="EMBL/GenBank/DDBJ databases">
        <title>The draft genome sequence of Halioglobus japonicus S1-36.</title>
        <authorList>
            <person name="Du Z.-J."/>
            <person name="Shi M.-J."/>
        </authorList>
    </citation>
    <scope>NUCLEOTIDE SEQUENCE [LARGE SCALE GENOMIC DNA]</scope>
    <source>
        <strain evidence="16 17">S1-36</strain>
    </source>
</reference>
<dbReference type="PANTHER" id="PTHR11455">
    <property type="entry name" value="CRYPTOCHROME"/>
    <property type="match status" value="1"/>
</dbReference>
<dbReference type="SUPFAM" id="SSF48173">
    <property type="entry name" value="Cryptochrome/photolyase FAD-binding domain"/>
    <property type="match status" value="1"/>
</dbReference>
<feature type="domain" description="Photolyase/cryptochrome alpha/beta" evidence="15">
    <location>
        <begin position="3"/>
        <end position="131"/>
    </location>
</feature>
<dbReference type="EC" id="4.1.99.3" evidence="3"/>
<evidence type="ECO:0000256" key="5">
    <source>
        <dbReference type="ARBA" id="ARBA00022630"/>
    </source>
</evidence>
<dbReference type="PROSITE" id="PS51645">
    <property type="entry name" value="PHR_CRY_ALPHA_BETA"/>
    <property type="match status" value="1"/>
</dbReference>
<dbReference type="Gene3D" id="1.25.40.80">
    <property type="match status" value="1"/>
</dbReference>
<evidence type="ECO:0000256" key="1">
    <source>
        <dbReference type="ARBA" id="ARBA00001932"/>
    </source>
</evidence>
<evidence type="ECO:0000256" key="10">
    <source>
        <dbReference type="ARBA" id="ARBA00059220"/>
    </source>
</evidence>
<feature type="binding site" evidence="12">
    <location>
        <position position="224"/>
    </location>
    <ligand>
        <name>FAD</name>
        <dbReference type="ChEBI" id="CHEBI:57692"/>
    </ligand>
</feature>
<dbReference type="AlphaFoldDB" id="A0AAP8MEY5"/>
<dbReference type="GO" id="GO:0009416">
    <property type="term" value="P:response to light stimulus"/>
    <property type="evidence" value="ECO:0007669"/>
    <property type="project" value="TreeGrafter"/>
</dbReference>
<comment type="similarity">
    <text evidence="14">Belongs to the DNA photolyase family.</text>
</comment>
<evidence type="ECO:0000256" key="7">
    <source>
        <dbReference type="ARBA" id="ARBA00022991"/>
    </source>
</evidence>
<dbReference type="PROSITE" id="PS00691">
    <property type="entry name" value="DNA_PHOTOLYASES_1_2"/>
    <property type="match status" value="1"/>
</dbReference>
<dbReference type="EMBL" id="PKUR01000002">
    <property type="protein sequence ID" value="PLW86606.1"/>
    <property type="molecule type" value="Genomic_DNA"/>
</dbReference>
<proteinExistence type="inferred from homology"/>
<feature type="binding site" evidence="12">
    <location>
        <begin position="367"/>
        <end position="369"/>
    </location>
    <ligand>
        <name>FAD</name>
        <dbReference type="ChEBI" id="CHEBI:57692"/>
    </ligand>
</feature>
<dbReference type="PROSITE" id="PS00394">
    <property type="entry name" value="DNA_PHOTOLYASES_1_1"/>
    <property type="match status" value="1"/>
</dbReference>
<feature type="binding site" evidence="12">
    <location>
        <position position="267"/>
    </location>
    <ligand>
        <name>FAD</name>
        <dbReference type="ChEBI" id="CHEBI:57692"/>
    </ligand>
</feature>
<comment type="catalytic activity">
    <reaction evidence="9">
        <text>cyclobutadipyrimidine (in DNA) = 2 pyrimidine residues (in DNA).</text>
        <dbReference type="EC" id="4.1.99.3"/>
    </reaction>
</comment>
<dbReference type="RefSeq" id="WP_084199279.1">
    <property type="nucleotide sequence ID" value="NZ_BMYL01000002.1"/>
</dbReference>
<dbReference type="Gene3D" id="3.40.50.620">
    <property type="entry name" value="HUPs"/>
    <property type="match status" value="1"/>
</dbReference>
<dbReference type="FunFam" id="1.10.579.10:FF:000003">
    <property type="entry name" value="Deoxyribodipyrimidine photo-lyase"/>
    <property type="match status" value="1"/>
</dbReference>
<evidence type="ECO:0000256" key="11">
    <source>
        <dbReference type="ARBA" id="ARBA00083107"/>
    </source>
</evidence>
<dbReference type="InterPro" id="IPR006050">
    <property type="entry name" value="DNA_photolyase_N"/>
</dbReference>
<organism evidence="16 17">
    <name type="scientific">Halioglobus japonicus</name>
    <dbReference type="NCBI Taxonomy" id="930805"/>
    <lineage>
        <taxon>Bacteria</taxon>
        <taxon>Pseudomonadati</taxon>
        <taxon>Pseudomonadota</taxon>
        <taxon>Gammaproteobacteria</taxon>
        <taxon>Cellvibrionales</taxon>
        <taxon>Halieaceae</taxon>
        <taxon>Halioglobus</taxon>
    </lineage>
</organism>
<dbReference type="Pfam" id="PF00875">
    <property type="entry name" value="DNA_photolyase"/>
    <property type="match status" value="1"/>
</dbReference>
<comment type="function">
    <text evidence="10">Involved in repair of UV radiation-induced DNA damage. Catalyzes the light-dependent monomerization (300-600 nm) of cyclobutyl pyrimidine dimers (in cis-syn configuration), which are formed between adjacent bases on the same DNA strand upon exposure to ultraviolet radiation.</text>
</comment>
<evidence type="ECO:0000256" key="2">
    <source>
        <dbReference type="ARBA" id="ARBA00005862"/>
    </source>
</evidence>
<dbReference type="InterPro" id="IPR002081">
    <property type="entry name" value="Cryptochrome/DNA_photolyase_1"/>
</dbReference>
<evidence type="ECO:0000256" key="8">
    <source>
        <dbReference type="ARBA" id="ARBA00031671"/>
    </source>
</evidence>
<dbReference type="PANTHER" id="PTHR11455:SF9">
    <property type="entry name" value="CRYPTOCHROME CIRCADIAN CLOCK 5 ISOFORM X1"/>
    <property type="match status" value="1"/>
</dbReference>
<keyword evidence="7 14" id="KW-0157">Chromophore</keyword>
<evidence type="ECO:0000259" key="15">
    <source>
        <dbReference type="PROSITE" id="PS51645"/>
    </source>
</evidence>
<dbReference type="InterPro" id="IPR018394">
    <property type="entry name" value="DNA_photolyase_1_CS_C"/>
</dbReference>
<dbReference type="KEGG" id="hja:BST95_10390"/>
<dbReference type="SUPFAM" id="SSF52425">
    <property type="entry name" value="Cryptochrome/photolyase, N-terminal domain"/>
    <property type="match status" value="1"/>
</dbReference>
<comment type="cofactor">
    <cofactor evidence="1">
        <name>(6R)-5,10-methylene-5,6,7,8-tetrahydrofolate</name>
        <dbReference type="ChEBI" id="CHEBI:15636"/>
    </cofactor>
</comment>
<dbReference type="GO" id="GO:0071949">
    <property type="term" value="F:FAD binding"/>
    <property type="evidence" value="ECO:0007669"/>
    <property type="project" value="TreeGrafter"/>
</dbReference>
<protein>
    <recommendedName>
        <fullName evidence="4">Deoxyribodipyrimidine photo-lyase</fullName>
        <ecNumber evidence="3">4.1.99.3</ecNumber>
    </recommendedName>
    <alternativeName>
        <fullName evidence="8">DNA photolyase</fullName>
    </alternativeName>
    <alternativeName>
        <fullName evidence="11">Photoreactivating enzyme</fullName>
    </alternativeName>
</protein>
<comment type="similarity">
    <text evidence="2">Belongs to the DNA photolyase class-1 family.</text>
</comment>
<comment type="cofactor">
    <cofactor evidence="12">
        <name>FAD</name>
        <dbReference type="ChEBI" id="CHEBI:57692"/>
    </cofactor>
    <text evidence="12">Binds 1 FAD per subunit.</text>
</comment>
<evidence type="ECO:0000256" key="13">
    <source>
        <dbReference type="PIRSR" id="PIRSR602081-2"/>
    </source>
</evidence>
<feature type="site" description="Electron transfer via tryptophanyl radical" evidence="13">
    <location>
        <position position="301"/>
    </location>
</feature>
<keyword evidence="5 12" id="KW-0285">Flavoprotein</keyword>
<dbReference type="InterPro" id="IPR014729">
    <property type="entry name" value="Rossmann-like_a/b/a_fold"/>
</dbReference>
<dbReference type="Gene3D" id="1.10.579.10">
    <property type="entry name" value="DNA Cyclobutane Dipyrimidine Photolyase, subunit A, domain 3"/>
    <property type="match status" value="1"/>
</dbReference>
<dbReference type="InterPro" id="IPR036134">
    <property type="entry name" value="Crypto/Photolyase_FAD-like_sf"/>
</dbReference>
<keyword evidence="17" id="KW-1185">Reference proteome</keyword>
<dbReference type="PRINTS" id="PR00147">
    <property type="entry name" value="DNAPHOTLYASE"/>
</dbReference>
<accession>A0AAP8MEY5</accession>
<dbReference type="GO" id="GO:0000719">
    <property type="term" value="P:photoreactive repair"/>
    <property type="evidence" value="ECO:0007669"/>
    <property type="project" value="UniProtKB-ARBA"/>
</dbReference>
<gene>
    <name evidence="16" type="ORF">C0029_09420</name>
</gene>
<evidence type="ECO:0000313" key="16">
    <source>
        <dbReference type="EMBL" id="PLW86606.1"/>
    </source>
</evidence>